<dbReference type="InterPro" id="IPR023405">
    <property type="entry name" value="Topo_IA_core_domain"/>
</dbReference>
<dbReference type="SUPFAM" id="SSF56712">
    <property type="entry name" value="Prokaryotic type I DNA topoisomerase"/>
    <property type="match status" value="1"/>
</dbReference>
<dbReference type="InterPro" id="IPR013825">
    <property type="entry name" value="Topo_IA_cen_sub2"/>
</dbReference>
<evidence type="ECO:0000256" key="3">
    <source>
        <dbReference type="ARBA" id="ARBA00012891"/>
    </source>
</evidence>
<keyword evidence="14" id="KW-1185">Reference proteome</keyword>
<dbReference type="CDD" id="cd03362">
    <property type="entry name" value="TOPRIM_TopoIA_TopoIII"/>
    <property type="match status" value="1"/>
</dbReference>
<dbReference type="Gene3D" id="3.40.50.140">
    <property type="match status" value="1"/>
</dbReference>
<dbReference type="InterPro" id="IPR025589">
    <property type="entry name" value="Toprim_C_rpt"/>
</dbReference>
<evidence type="ECO:0000256" key="1">
    <source>
        <dbReference type="ARBA" id="ARBA00000213"/>
    </source>
</evidence>
<dbReference type="EMBL" id="PDOD01000001">
    <property type="protein sequence ID" value="PYZ95174.1"/>
    <property type="molecule type" value="Genomic_DNA"/>
</dbReference>
<dbReference type="NCBIfam" id="NF005829">
    <property type="entry name" value="PRK07726.1"/>
    <property type="match status" value="1"/>
</dbReference>
<evidence type="ECO:0000256" key="4">
    <source>
        <dbReference type="ARBA" id="ARBA00022723"/>
    </source>
</evidence>
<dbReference type="InterPro" id="IPR003601">
    <property type="entry name" value="Topo_IA_2"/>
</dbReference>
<dbReference type="InterPro" id="IPR034144">
    <property type="entry name" value="TOPRIM_TopoIII"/>
</dbReference>
<dbReference type="GO" id="GO:0003677">
    <property type="term" value="F:DNA binding"/>
    <property type="evidence" value="ECO:0007669"/>
    <property type="project" value="UniProtKB-KW"/>
</dbReference>
<dbReference type="NCBIfam" id="TIGR01056">
    <property type="entry name" value="topB"/>
    <property type="match status" value="1"/>
</dbReference>
<dbReference type="GO" id="GO:0003917">
    <property type="term" value="F:DNA topoisomerase type I (single strand cut, ATP-independent) activity"/>
    <property type="evidence" value="ECO:0007669"/>
    <property type="project" value="UniProtKB-EC"/>
</dbReference>
<proteinExistence type="inferred from homology"/>
<evidence type="ECO:0000259" key="12">
    <source>
        <dbReference type="PROSITE" id="PS52039"/>
    </source>
</evidence>
<dbReference type="Gene3D" id="1.10.290.10">
    <property type="entry name" value="Topoisomerase I, domain 4"/>
    <property type="match status" value="1"/>
</dbReference>
<dbReference type="CDD" id="cd00186">
    <property type="entry name" value="TOP1Ac"/>
    <property type="match status" value="1"/>
</dbReference>
<dbReference type="PANTHER" id="PTHR11390">
    <property type="entry name" value="PROKARYOTIC DNA TOPOISOMERASE"/>
    <property type="match status" value="1"/>
</dbReference>
<dbReference type="Gene3D" id="2.70.20.10">
    <property type="entry name" value="Topoisomerase I, domain 3"/>
    <property type="match status" value="1"/>
</dbReference>
<evidence type="ECO:0000256" key="9">
    <source>
        <dbReference type="ARBA" id="ARBA00031985"/>
    </source>
</evidence>
<evidence type="ECO:0000313" key="13">
    <source>
        <dbReference type="EMBL" id="PYZ95174.1"/>
    </source>
</evidence>
<dbReference type="InterPro" id="IPR003602">
    <property type="entry name" value="Topo_IA_DNA-bd_dom"/>
</dbReference>
<keyword evidence="5" id="KW-0799">Topoisomerase</keyword>
<protein>
    <recommendedName>
        <fullName evidence="3">DNA topoisomerase</fullName>
        <ecNumber evidence="3">5.6.2.1</ecNumber>
    </recommendedName>
    <alternativeName>
        <fullName evidence="11">Omega-protein</fullName>
    </alternativeName>
    <alternativeName>
        <fullName evidence="10">Relaxing enzyme</fullName>
    </alternativeName>
    <alternativeName>
        <fullName evidence="8">Swivelase</fullName>
    </alternativeName>
    <alternativeName>
        <fullName evidence="9">Untwisting enzyme</fullName>
    </alternativeName>
</protein>
<evidence type="ECO:0000313" key="14">
    <source>
        <dbReference type="Proteomes" id="UP000248214"/>
    </source>
</evidence>
<name>A0A323TM99_9BACI</name>
<dbReference type="EC" id="5.6.2.1" evidence="3"/>
<dbReference type="SMART" id="SM00437">
    <property type="entry name" value="TOP1Ac"/>
    <property type="match status" value="1"/>
</dbReference>
<evidence type="ECO:0000256" key="7">
    <source>
        <dbReference type="ARBA" id="ARBA00023235"/>
    </source>
</evidence>
<dbReference type="AlphaFoldDB" id="A0A323TM99"/>
<dbReference type="GO" id="GO:0043597">
    <property type="term" value="C:cytoplasmic replication fork"/>
    <property type="evidence" value="ECO:0007669"/>
    <property type="project" value="TreeGrafter"/>
</dbReference>
<dbReference type="InterPro" id="IPR013497">
    <property type="entry name" value="Topo_IA_cen"/>
</dbReference>
<dbReference type="RefSeq" id="WP_110608809.1">
    <property type="nucleotide sequence ID" value="NZ_PDOD01000001.1"/>
</dbReference>
<comment type="caution">
    <text evidence="13">The sequence shown here is derived from an EMBL/GenBank/DDBJ whole genome shotgun (WGS) entry which is preliminary data.</text>
</comment>
<dbReference type="Pfam" id="PF01751">
    <property type="entry name" value="Toprim"/>
    <property type="match status" value="1"/>
</dbReference>
<comment type="catalytic activity">
    <reaction evidence="1">
        <text>ATP-independent breakage of single-stranded DNA, followed by passage and rejoining.</text>
        <dbReference type="EC" id="5.6.2.1"/>
    </reaction>
</comment>
<evidence type="ECO:0000256" key="11">
    <source>
        <dbReference type="ARBA" id="ARBA00032877"/>
    </source>
</evidence>
<accession>A0A323TM99</accession>
<evidence type="ECO:0000256" key="5">
    <source>
        <dbReference type="ARBA" id="ARBA00023029"/>
    </source>
</evidence>
<dbReference type="OrthoDB" id="9803554at2"/>
<dbReference type="SMART" id="SM00436">
    <property type="entry name" value="TOP1Bc"/>
    <property type="match status" value="1"/>
</dbReference>
<keyword evidence="7 13" id="KW-0413">Isomerase</keyword>
<sequence length="732" mass="83331">MKLIIAEKPDQGEKLAAPFPSQKKRDHIQVKKCELFPEGAIVTWAIGHLCELLPPEEYNSSWKKWHIDGLPIIPEQFKYRVIKSKWKAFKVIKEFVHHPDIKEVIIAGDAEREGEAIVRLVLQQSKNNKPMKRLWISSLTANAVKKGFAQLVDEETTRTLFNEAISRAYADWLIGMNASRAYTLLLQKHGAQDVFSTGRVQTPTLALIVKREEEIERFKPEPFWEVKATFSVHEHLYEGTWHKEGDSRLTESSKAEKISAFCKGKKAEVQKVSKNQKDLLPPYLFNLSSLQSLANKRFKFPPKKTLDIAQKLYVKGYISYPRTDSNFITREETSMFPEILSKIKDLPSYQSLFPLPVPSLNGNKRYVNEKKVKDHYAIIPTEQVIDPNNFSDEEKKIYKMIIDQFIAAHYDPCKMNYTTIETLVDGRATFRSKGKQVEKEGWRKVIPFSQDRTKHSKEEATLPLLEEGNQGVVGKVYHKESKTQPPKRFTEGDLITLMKSAGKHMDDESLIKVMAETEGLGTEATRAGIIGILKDRSYIEVTKNQVYPTEKGRILIAAVGQSILASPEMTAKWEQRLAEIGDGKAAMEPFLEQAKQLCSSIINDALARSPEWSFSKEHLEKIQSSKPAWKGKKRTSSSKVGSCPVCKGHVIDKGKFYGCSEYRKGACKFTLSKTILHQTIPVKQVKLLLSKGETEMIEGFRKNDKIFTAALQWNNEQKKIIFSFSKNAKGNQ</sequence>
<dbReference type="PRINTS" id="PR00417">
    <property type="entry name" value="PRTPISMRASEI"/>
</dbReference>
<dbReference type="GO" id="GO:0006265">
    <property type="term" value="P:DNA topological change"/>
    <property type="evidence" value="ECO:0007669"/>
    <property type="project" value="InterPro"/>
</dbReference>
<evidence type="ECO:0000256" key="2">
    <source>
        <dbReference type="ARBA" id="ARBA00009446"/>
    </source>
</evidence>
<keyword evidence="4" id="KW-0479">Metal-binding</keyword>
<dbReference type="GO" id="GO:0006281">
    <property type="term" value="P:DNA repair"/>
    <property type="evidence" value="ECO:0007669"/>
    <property type="project" value="TreeGrafter"/>
</dbReference>
<keyword evidence="6" id="KW-0238">DNA-binding</keyword>
<dbReference type="GO" id="GO:0046872">
    <property type="term" value="F:metal ion binding"/>
    <property type="evidence" value="ECO:0007669"/>
    <property type="project" value="UniProtKB-KW"/>
</dbReference>
<dbReference type="PANTHER" id="PTHR11390:SF21">
    <property type="entry name" value="DNA TOPOISOMERASE 3-ALPHA"/>
    <property type="match status" value="1"/>
</dbReference>
<dbReference type="InterPro" id="IPR006171">
    <property type="entry name" value="TOPRIM_dom"/>
</dbReference>
<organism evidence="13 14">
    <name type="scientific">Salipaludibacillus keqinensis</name>
    <dbReference type="NCBI Taxonomy" id="2045207"/>
    <lineage>
        <taxon>Bacteria</taxon>
        <taxon>Bacillati</taxon>
        <taxon>Bacillota</taxon>
        <taxon>Bacilli</taxon>
        <taxon>Bacillales</taxon>
        <taxon>Bacillaceae</taxon>
    </lineage>
</organism>
<dbReference type="InterPro" id="IPR005738">
    <property type="entry name" value="TopoIII"/>
</dbReference>
<comment type="similarity">
    <text evidence="2">Belongs to the type IA topoisomerase family.</text>
</comment>
<evidence type="ECO:0000256" key="10">
    <source>
        <dbReference type="ARBA" id="ARBA00032235"/>
    </source>
</evidence>
<dbReference type="Gene3D" id="1.10.460.10">
    <property type="entry name" value="Topoisomerase I, domain 2"/>
    <property type="match status" value="1"/>
</dbReference>
<dbReference type="Proteomes" id="UP000248214">
    <property type="component" value="Unassembled WGS sequence"/>
</dbReference>
<dbReference type="SMART" id="SM00493">
    <property type="entry name" value="TOPRIM"/>
    <property type="match status" value="1"/>
</dbReference>
<gene>
    <name evidence="13" type="ORF">CR194_06570</name>
</gene>
<dbReference type="Pfam" id="PF13342">
    <property type="entry name" value="Toprim_Crpt"/>
    <property type="match status" value="1"/>
</dbReference>
<dbReference type="InterPro" id="IPR000380">
    <property type="entry name" value="Topo_IA"/>
</dbReference>
<dbReference type="InterPro" id="IPR013826">
    <property type="entry name" value="Topo_IA_cen_sub3"/>
</dbReference>
<reference evidence="13 14" key="1">
    <citation type="submission" date="2017-10" db="EMBL/GenBank/DDBJ databases">
        <title>Bacillus sp. nov., a halophilic bacterium isolated from a Keqin Lake.</title>
        <authorList>
            <person name="Wang H."/>
        </authorList>
    </citation>
    <scope>NUCLEOTIDE SEQUENCE [LARGE SCALE GENOMIC DNA]</scope>
    <source>
        <strain evidence="13 14">KQ-12</strain>
    </source>
</reference>
<evidence type="ECO:0000256" key="6">
    <source>
        <dbReference type="ARBA" id="ARBA00023125"/>
    </source>
</evidence>
<dbReference type="PROSITE" id="PS52039">
    <property type="entry name" value="TOPO_IA_2"/>
    <property type="match status" value="1"/>
</dbReference>
<dbReference type="InterPro" id="IPR013824">
    <property type="entry name" value="Topo_IA_cen_sub1"/>
</dbReference>
<feature type="domain" description="Topo IA-type catalytic" evidence="12">
    <location>
        <begin position="157"/>
        <end position="602"/>
    </location>
</feature>
<dbReference type="Pfam" id="PF01131">
    <property type="entry name" value="Topoisom_bac"/>
    <property type="match status" value="1"/>
</dbReference>
<evidence type="ECO:0000256" key="8">
    <source>
        <dbReference type="ARBA" id="ARBA00030003"/>
    </source>
</evidence>
<dbReference type="GO" id="GO:0006310">
    <property type="term" value="P:DNA recombination"/>
    <property type="evidence" value="ECO:0007669"/>
    <property type="project" value="TreeGrafter"/>
</dbReference>